<dbReference type="OrthoDB" id="9804799at2"/>
<feature type="domain" description="Peptidase M56" evidence="2">
    <location>
        <begin position="3"/>
        <end position="310"/>
    </location>
</feature>
<gene>
    <name evidence="3" type="ORF">SAMN02745168_0552</name>
</gene>
<dbReference type="EMBL" id="FWXW01000001">
    <property type="protein sequence ID" value="SMC37562.1"/>
    <property type="molecule type" value="Genomic_DNA"/>
</dbReference>
<dbReference type="InterPro" id="IPR008756">
    <property type="entry name" value="Peptidase_M56"/>
</dbReference>
<evidence type="ECO:0000313" key="3">
    <source>
        <dbReference type="EMBL" id="SMC37562.1"/>
    </source>
</evidence>
<organism evidence="3 4">
    <name type="scientific">Papillibacter cinnamivorans DSM 12816</name>
    <dbReference type="NCBI Taxonomy" id="1122930"/>
    <lineage>
        <taxon>Bacteria</taxon>
        <taxon>Bacillati</taxon>
        <taxon>Bacillota</taxon>
        <taxon>Clostridia</taxon>
        <taxon>Eubacteriales</taxon>
        <taxon>Oscillospiraceae</taxon>
        <taxon>Papillibacter</taxon>
    </lineage>
</organism>
<feature type="transmembrane region" description="Helical" evidence="1">
    <location>
        <begin position="6"/>
        <end position="22"/>
    </location>
</feature>
<keyword evidence="1" id="KW-0812">Transmembrane</keyword>
<dbReference type="PANTHER" id="PTHR34978:SF3">
    <property type="entry name" value="SLR0241 PROTEIN"/>
    <property type="match status" value="1"/>
</dbReference>
<dbReference type="RefSeq" id="WP_084233186.1">
    <property type="nucleotide sequence ID" value="NZ_FWXW01000001.1"/>
</dbReference>
<feature type="transmembrane region" description="Helical" evidence="1">
    <location>
        <begin position="134"/>
        <end position="155"/>
    </location>
</feature>
<reference evidence="3 4" key="1">
    <citation type="submission" date="2017-04" db="EMBL/GenBank/DDBJ databases">
        <authorList>
            <person name="Afonso C.L."/>
            <person name="Miller P.J."/>
            <person name="Scott M.A."/>
            <person name="Spackman E."/>
            <person name="Goraichik I."/>
            <person name="Dimitrov K.M."/>
            <person name="Suarez D.L."/>
            <person name="Swayne D.E."/>
        </authorList>
    </citation>
    <scope>NUCLEOTIDE SEQUENCE [LARGE SCALE GENOMIC DNA]</scope>
    <source>
        <strain evidence="3 4">DSM 12816</strain>
    </source>
</reference>
<dbReference type="CDD" id="cd07341">
    <property type="entry name" value="M56_BlaR1_MecR1_like"/>
    <property type="match status" value="1"/>
</dbReference>
<dbReference type="AlphaFoldDB" id="A0A1W1YN48"/>
<accession>A0A1W1YN48</accession>
<evidence type="ECO:0000313" key="4">
    <source>
        <dbReference type="Proteomes" id="UP000192790"/>
    </source>
</evidence>
<keyword evidence="1" id="KW-0472">Membrane</keyword>
<keyword evidence="4" id="KW-1185">Reference proteome</keyword>
<sequence>MTETILSASALILILTALRRILRGKISLRLQYALWALVLFRLLLPFSLLPSSMSVLNSLNLLPGETVENAGDAVSSPVIPVRPVQAFSSAEEYKKAYAADHGISPGEVPEPDEARMESYARERASVSPAAAAKVVWYCGIAAVGICLVASNLLFYRKLRKSRRRLDIRDFPLPVYEAEGLPSPCLFGLFRPAVYLTPETSEEGETRKAVLAHEITHFRHLDHIWALGRCACLALHWYNPLVWLAAALSRRDAELACDEGAIRLLGEDRRMEYGRTLIGLTARRGSPGQLLYCATTMTSGKRGIRERITLIAKKPRMLTGTLATVLLIAALAAGCTFTGAKESTVPESTVPVTLYERSGITIAIPEEYADQVLVDPADNSGGTELLHVYDKSVYEKYEGMGWLFTIVRYTQAQYEQFLSSDGSGQSFFAKDDSYYYGFFIATDVQSPDDSETFSQLLSALGDFVKSDMVSRNSLTVYSDSEFFDKAYTYEGEHVFIKYYPYYASEGRRDIVWTLVLSRPVRQDDTGIWCVERWMDANGYTYPYFPDADGASSEEYYVNLQARCDAGHETGLLDPEQVALSFIGEVFGHAVNVDSIEVGPDETGSFEASSGNIDDYLPTLMEGGSVSAYDLLPCFENFTRETWPQLERDYGADFWDPLWVSLRDAALGYLQEDRDYYIAKAYLTSDGAYSEGLDTLLAMQWRADSALESQCLSERFSDEEEALLRQAIVYTLSYTESPYCLSVPEYGAALYLDKYPLEYPFGYSLPEGTFENHTAESFGKVTVVRVNGGGLEISYLHPADGVFYVFHIRSTAKGSSVLEVAVGDSLGVLEQRFKNMPLETATGLINDGDEYFGAHDAVYVYHETEESILAIVYVVKDGFVTGIEIVSGLDGRPY</sequence>
<evidence type="ECO:0000259" key="2">
    <source>
        <dbReference type="Pfam" id="PF05569"/>
    </source>
</evidence>
<dbReference type="Proteomes" id="UP000192790">
    <property type="component" value="Unassembled WGS sequence"/>
</dbReference>
<name>A0A1W1YN48_9FIRM</name>
<dbReference type="Pfam" id="PF05569">
    <property type="entry name" value="Peptidase_M56"/>
    <property type="match status" value="1"/>
</dbReference>
<evidence type="ECO:0000256" key="1">
    <source>
        <dbReference type="SAM" id="Phobius"/>
    </source>
</evidence>
<dbReference type="STRING" id="1122930.SAMN02745168_0552"/>
<feature type="transmembrane region" description="Helical" evidence="1">
    <location>
        <begin position="316"/>
        <end position="339"/>
    </location>
</feature>
<feature type="transmembrane region" description="Helical" evidence="1">
    <location>
        <begin position="34"/>
        <end position="53"/>
    </location>
</feature>
<protein>
    <submittedName>
        <fullName evidence="3">Signal transducer regulating beta-lactamase production, contains metallopeptidase domain</fullName>
    </submittedName>
</protein>
<dbReference type="InterPro" id="IPR052173">
    <property type="entry name" value="Beta-lactam_resp_regulator"/>
</dbReference>
<keyword evidence="1" id="KW-1133">Transmembrane helix</keyword>
<proteinExistence type="predicted"/>
<dbReference type="PANTHER" id="PTHR34978">
    <property type="entry name" value="POSSIBLE SENSOR-TRANSDUCER PROTEIN BLAR"/>
    <property type="match status" value="1"/>
</dbReference>